<dbReference type="Proteomes" id="UP000195386">
    <property type="component" value="Unassembled WGS sequence"/>
</dbReference>
<comment type="caution">
    <text evidence="2">The sequence shown here is derived from an EMBL/GenBank/DDBJ whole genome shotgun (WGS) entry which is preliminary data.</text>
</comment>
<sequence length="373" mass="42647">MSVTSISSKNKNLLWAVSAGRCEYIGCNKVLHTDILTNKKCNSAYIAHIVGDEPTGPRGDIKRSKLLANDINNLMLLCDTHHRMVDEDEITYTEPCLLEMKRQHEERIRRITDIAPNMSSEIILYGANIGINNSPLSYQSACEALLYDYYPASDNAIELRMKNVPFTDDTDTYWMMEEANLYEQFKLQIKPRLMQGNADHYSVFALAPQPLLIKLGVLLNDLNDVKVYQKHREPSTWKWQSVSNNIEYVLHEPANKTKIPVLVFSLSATVTHDRIQKALGENTSIWEITISGTPNNDFLKTETLLSEFRRTVRSAFDKIKFHHGCTELHIFPAMPVSASVELGRVWMPKVDMPMAIYDANKLKNDFYKTITIK</sequence>
<dbReference type="Pfam" id="PF18145">
    <property type="entry name" value="SAVED"/>
    <property type="match status" value="1"/>
</dbReference>
<name>A0A1Y3Z9G1_9BACE</name>
<evidence type="ECO:0000259" key="1">
    <source>
        <dbReference type="Pfam" id="PF18145"/>
    </source>
</evidence>
<dbReference type="EMBL" id="NFII01000001">
    <property type="protein sequence ID" value="OUO03201.1"/>
    <property type="molecule type" value="Genomic_DNA"/>
</dbReference>
<evidence type="ECO:0000313" key="2">
    <source>
        <dbReference type="EMBL" id="OUO03201.1"/>
    </source>
</evidence>
<dbReference type="InterPro" id="IPR040836">
    <property type="entry name" value="SAVED"/>
</dbReference>
<dbReference type="RefSeq" id="WP_087425243.1">
    <property type="nucleotide sequence ID" value="NZ_CATZGC010000023.1"/>
</dbReference>
<feature type="domain" description="SMODS-associated and fused to various effectors" evidence="1">
    <location>
        <begin position="181"/>
        <end position="372"/>
    </location>
</feature>
<dbReference type="CDD" id="cd00085">
    <property type="entry name" value="HNHc"/>
    <property type="match status" value="1"/>
</dbReference>
<evidence type="ECO:0000313" key="3">
    <source>
        <dbReference type="Proteomes" id="UP000195386"/>
    </source>
</evidence>
<gene>
    <name evidence="2" type="ORF">B5F97_01945</name>
</gene>
<dbReference type="InterPro" id="IPR003615">
    <property type="entry name" value="HNH_nuc"/>
</dbReference>
<organism evidence="2 3">
    <name type="scientific">Bacteroides clarus</name>
    <dbReference type="NCBI Taxonomy" id="626929"/>
    <lineage>
        <taxon>Bacteria</taxon>
        <taxon>Pseudomonadati</taxon>
        <taxon>Bacteroidota</taxon>
        <taxon>Bacteroidia</taxon>
        <taxon>Bacteroidales</taxon>
        <taxon>Bacteroidaceae</taxon>
        <taxon>Bacteroides</taxon>
    </lineage>
</organism>
<accession>A0A1Y3Z9G1</accession>
<dbReference type="AlphaFoldDB" id="A0A1Y3Z9G1"/>
<dbReference type="NCBIfam" id="NF033611">
    <property type="entry name" value="SAVED"/>
    <property type="match status" value="1"/>
</dbReference>
<reference evidence="3" key="1">
    <citation type="submission" date="2017-04" db="EMBL/GenBank/DDBJ databases">
        <title>Function of individual gut microbiota members based on whole genome sequencing of pure cultures obtained from chicken caecum.</title>
        <authorList>
            <person name="Medvecky M."/>
            <person name="Cejkova D."/>
            <person name="Polansky O."/>
            <person name="Karasova D."/>
            <person name="Kubasova T."/>
            <person name="Cizek A."/>
            <person name="Rychlik I."/>
        </authorList>
    </citation>
    <scope>NUCLEOTIDE SEQUENCE [LARGE SCALE GENOMIC DNA]</scope>
    <source>
        <strain evidence="3">An43</strain>
    </source>
</reference>
<proteinExistence type="predicted"/>
<protein>
    <recommendedName>
        <fullName evidence="1">SMODS-associated and fused to various effectors domain-containing protein</fullName>
    </recommendedName>
</protein>